<feature type="domain" description="O-methyltransferase C-terminal" evidence="4">
    <location>
        <begin position="247"/>
        <end position="401"/>
    </location>
</feature>
<dbReference type="Pfam" id="PF08100">
    <property type="entry name" value="Dimerisation"/>
    <property type="match status" value="1"/>
</dbReference>
<evidence type="ECO:0000259" key="5">
    <source>
        <dbReference type="Pfam" id="PF08100"/>
    </source>
</evidence>
<name>A0A2D3V082_9PEZI</name>
<dbReference type="InterPro" id="IPR016461">
    <property type="entry name" value="COMT-like"/>
</dbReference>
<dbReference type="Proteomes" id="UP000225277">
    <property type="component" value="Unassembled WGS sequence"/>
</dbReference>
<dbReference type="PROSITE" id="PS51683">
    <property type="entry name" value="SAM_OMT_II"/>
    <property type="match status" value="1"/>
</dbReference>
<dbReference type="InterPro" id="IPR012967">
    <property type="entry name" value="COMT_dimerisation"/>
</dbReference>
<dbReference type="SUPFAM" id="SSF46785">
    <property type="entry name" value="Winged helix' DNA-binding domain"/>
    <property type="match status" value="1"/>
</dbReference>
<dbReference type="SUPFAM" id="SSF53335">
    <property type="entry name" value="S-adenosyl-L-methionine-dependent methyltransferases"/>
    <property type="match status" value="1"/>
</dbReference>
<dbReference type="GO" id="GO:0008171">
    <property type="term" value="F:O-methyltransferase activity"/>
    <property type="evidence" value="ECO:0007669"/>
    <property type="project" value="InterPro"/>
</dbReference>
<evidence type="ECO:0000313" key="7">
    <source>
        <dbReference type="Proteomes" id="UP000225277"/>
    </source>
</evidence>
<dbReference type="STRING" id="112498.A0A2D3V082"/>
<keyword evidence="2 6" id="KW-0808">Transferase</keyword>
<dbReference type="GeneID" id="35602171"/>
<accession>A0A2D3V082</accession>
<dbReference type="PANTHER" id="PTHR43712">
    <property type="entry name" value="PUTATIVE (AFU_ORTHOLOGUE AFUA_4G14580)-RELATED"/>
    <property type="match status" value="1"/>
</dbReference>
<dbReference type="EMBL" id="FJUY01000010">
    <property type="protein sequence ID" value="CZT21188.1"/>
    <property type="molecule type" value="Genomic_DNA"/>
</dbReference>
<dbReference type="PANTHER" id="PTHR43712:SF2">
    <property type="entry name" value="O-METHYLTRANSFERASE CICE"/>
    <property type="match status" value="1"/>
</dbReference>
<dbReference type="GO" id="GO:0032259">
    <property type="term" value="P:methylation"/>
    <property type="evidence" value="ECO:0007669"/>
    <property type="project" value="UniProtKB-KW"/>
</dbReference>
<sequence>MASNDGNSPEYTSLLETLTDSLHDLQKIHARLTLSHVKRQLEASLHDTEALPHKEVFAISSKIVDVLYATDRLLQPGNLVLADHFLGYADSQCLLATVRQKVPDILSSGPMKVHDLALAADAREDRFRQIMRVVHCKGIFSYDRASDEYSNNHRSELLRSDHWTGWSNWVELYTSQFYEMAKGIPDSIKKDATRGAAQYAFDTELDMFTYFEKQGWLPQLHKTLGAGALAQSPGILTDYPWAEVGNETVIDIGGGGGALIASLLRGNPSMKGGVYDLPSVIDHIRPFFAPNGEYGDIGSRVDPSCLQAGDFFKEIPPNNVYVMKWVLHDWLDEDAIKILKNIRRAIQKGPESRLVVLESILSDTSSGRLSRYGDINMMITAKGRERTEAEWYELAELTGFKIVGIHPLRNAWVAAIDMRPV</sequence>
<dbReference type="InterPro" id="IPR001077">
    <property type="entry name" value="COMT_C"/>
</dbReference>
<dbReference type="Gene3D" id="1.10.10.10">
    <property type="entry name" value="Winged helix-like DNA-binding domain superfamily/Winged helix DNA-binding domain"/>
    <property type="match status" value="1"/>
</dbReference>
<feature type="domain" description="O-methyltransferase dimerisation" evidence="5">
    <location>
        <begin position="83"/>
        <end position="158"/>
    </location>
</feature>
<keyword evidence="1 6" id="KW-0489">Methyltransferase</keyword>
<dbReference type="InterPro" id="IPR036390">
    <property type="entry name" value="WH_DNA-bd_sf"/>
</dbReference>
<keyword evidence="7" id="KW-1185">Reference proteome</keyword>
<evidence type="ECO:0000259" key="4">
    <source>
        <dbReference type="Pfam" id="PF00891"/>
    </source>
</evidence>
<keyword evidence="3" id="KW-0949">S-adenosyl-L-methionine</keyword>
<dbReference type="Pfam" id="PF00891">
    <property type="entry name" value="Methyltransf_2"/>
    <property type="match status" value="1"/>
</dbReference>
<dbReference type="InterPro" id="IPR036388">
    <property type="entry name" value="WH-like_DNA-bd_sf"/>
</dbReference>
<dbReference type="InterPro" id="IPR029063">
    <property type="entry name" value="SAM-dependent_MTases_sf"/>
</dbReference>
<gene>
    <name evidence="6" type="ORF">RCC_07050</name>
</gene>
<dbReference type="AlphaFoldDB" id="A0A2D3V082"/>
<reference evidence="6 7" key="1">
    <citation type="submission" date="2016-03" db="EMBL/GenBank/DDBJ databases">
        <authorList>
            <person name="Ploux O."/>
        </authorList>
    </citation>
    <scope>NUCLEOTIDE SEQUENCE [LARGE SCALE GENOMIC DNA]</scope>
    <source>
        <strain evidence="6 7">URUG2</strain>
    </source>
</reference>
<evidence type="ECO:0000313" key="6">
    <source>
        <dbReference type="EMBL" id="CZT21188.1"/>
    </source>
</evidence>
<dbReference type="RefSeq" id="XP_023628077.1">
    <property type="nucleotide sequence ID" value="XM_023772309.1"/>
</dbReference>
<evidence type="ECO:0000256" key="1">
    <source>
        <dbReference type="ARBA" id="ARBA00022603"/>
    </source>
</evidence>
<proteinExistence type="predicted"/>
<evidence type="ECO:0000256" key="2">
    <source>
        <dbReference type="ARBA" id="ARBA00022679"/>
    </source>
</evidence>
<dbReference type="Gene3D" id="3.40.50.150">
    <property type="entry name" value="Vaccinia Virus protein VP39"/>
    <property type="match status" value="1"/>
</dbReference>
<organism evidence="6 7">
    <name type="scientific">Ramularia collo-cygni</name>
    <dbReference type="NCBI Taxonomy" id="112498"/>
    <lineage>
        <taxon>Eukaryota</taxon>
        <taxon>Fungi</taxon>
        <taxon>Dikarya</taxon>
        <taxon>Ascomycota</taxon>
        <taxon>Pezizomycotina</taxon>
        <taxon>Dothideomycetes</taxon>
        <taxon>Dothideomycetidae</taxon>
        <taxon>Mycosphaerellales</taxon>
        <taxon>Mycosphaerellaceae</taxon>
        <taxon>Ramularia</taxon>
    </lineage>
</organism>
<protein>
    <submittedName>
        <fullName evidence="6">Related to O-methyltransferase GliM</fullName>
    </submittedName>
</protein>
<dbReference type="OrthoDB" id="1606438at2759"/>
<dbReference type="GO" id="GO:0046983">
    <property type="term" value="F:protein dimerization activity"/>
    <property type="evidence" value="ECO:0007669"/>
    <property type="project" value="InterPro"/>
</dbReference>
<evidence type="ECO:0000256" key="3">
    <source>
        <dbReference type="ARBA" id="ARBA00022691"/>
    </source>
</evidence>